<dbReference type="AlphaFoldDB" id="A0A0A9AAN7"/>
<evidence type="ECO:0000256" key="1">
    <source>
        <dbReference type="SAM" id="Phobius"/>
    </source>
</evidence>
<feature type="transmembrane region" description="Helical" evidence="1">
    <location>
        <begin position="20"/>
        <end position="42"/>
    </location>
</feature>
<proteinExistence type="predicted"/>
<protein>
    <submittedName>
        <fullName evidence="2">Uncharacterized protein</fullName>
    </submittedName>
</protein>
<keyword evidence="1" id="KW-1133">Transmembrane helix</keyword>
<organism evidence="2">
    <name type="scientific">Arundo donax</name>
    <name type="common">Giant reed</name>
    <name type="synonym">Donax arundinaceus</name>
    <dbReference type="NCBI Taxonomy" id="35708"/>
    <lineage>
        <taxon>Eukaryota</taxon>
        <taxon>Viridiplantae</taxon>
        <taxon>Streptophyta</taxon>
        <taxon>Embryophyta</taxon>
        <taxon>Tracheophyta</taxon>
        <taxon>Spermatophyta</taxon>
        <taxon>Magnoliopsida</taxon>
        <taxon>Liliopsida</taxon>
        <taxon>Poales</taxon>
        <taxon>Poaceae</taxon>
        <taxon>PACMAD clade</taxon>
        <taxon>Arundinoideae</taxon>
        <taxon>Arundineae</taxon>
        <taxon>Arundo</taxon>
    </lineage>
</organism>
<keyword evidence="1" id="KW-0472">Membrane</keyword>
<keyword evidence="1" id="KW-0812">Transmembrane</keyword>
<dbReference type="EMBL" id="GBRH01249136">
    <property type="protein sequence ID" value="JAD48759.1"/>
    <property type="molecule type" value="Transcribed_RNA"/>
</dbReference>
<reference evidence="2" key="2">
    <citation type="journal article" date="2015" name="Data Brief">
        <title>Shoot transcriptome of the giant reed, Arundo donax.</title>
        <authorList>
            <person name="Barrero R.A."/>
            <person name="Guerrero F.D."/>
            <person name="Moolhuijzen P."/>
            <person name="Goolsby J.A."/>
            <person name="Tidwell J."/>
            <person name="Bellgard S.E."/>
            <person name="Bellgard M.I."/>
        </authorList>
    </citation>
    <scope>NUCLEOTIDE SEQUENCE</scope>
    <source>
        <tissue evidence="2">Shoot tissue taken approximately 20 cm above the soil surface</tissue>
    </source>
</reference>
<accession>A0A0A9AAN7</accession>
<sequence length="45" mass="5043">MSFHGSSSPFSKKFGDFFSFYIPAFTLSNLLILLLVLLKIACLDL</sequence>
<reference evidence="2" key="1">
    <citation type="submission" date="2014-09" db="EMBL/GenBank/DDBJ databases">
        <authorList>
            <person name="Magalhaes I.L.F."/>
            <person name="Oliveira U."/>
            <person name="Santos F.R."/>
            <person name="Vidigal T.H.D.A."/>
            <person name="Brescovit A.D."/>
            <person name="Santos A.J."/>
        </authorList>
    </citation>
    <scope>NUCLEOTIDE SEQUENCE</scope>
    <source>
        <tissue evidence="2">Shoot tissue taken approximately 20 cm above the soil surface</tissue>
    </source>
</reference>
<evidence type="ECO:0000313" key="2">
    <source>
        <dbReference type="EMBL" id="JAD48759.1"/>
    </source>
</evidence>
<name>A0A0A9AAN7_ARUDO</name>